<name>A0ABN0Z0N6_9ACTN</name>
<accession>A0ABN0Z0N6</accession>
<feature type="domain" description="HTH cro/C1-type" evidence="1">
    <location>
        <begin position="18"/>
        <end position="72"/>
    </location>
</feature>
<dbReference type="Proteomes" id="UP001500879">
    <property type="component" value="Unassembled WGS sequence"/>
</dbReference>
<dbReference type="Pfam" id="PF13560">
    <property type="entry name" value="HTH_31"/>
    <property type="match status" value="1"/>
</dbReference>
<dbReference type="Gene3D" id="1.10.260.40">
    <property type="entry name" value="lambda repressor-like DNA-binding domains"/>
    <property type="match status" value="1"/>
</dbReference>
<sequence>MGTQAQRTARRRRLGAALRAAREAAGVTMTGAASAVHCDNTKISRIETGRHRITRLELNTLFDLYRIDDSALRKQLVALASEGNQRSWWRRHSAMISPGLSEVLVLESDAARITAFHTQVVPGLLQTRDYARVLIDGLTAQLAHEEVEFYVDLRMERQRIFACGDPPLQYLALIPEAVLHQRYGGAEVLASQLRHLAAVNRPPHMTIRVIPFTQTAFTDTCGSFTLFSYPDPLDLDVVLVESLDGSLCLQEDDSVAKYMKAIDGLRASALSTQQSVELITSMADELERG</sequence>
<dbReference type="SMART" id="SM00530">
    <property type="entry name" value="HTH_XRE"/>
    <property type="match status" value="1"/>
</dbReference>
<comment type="caution">
    <text evidence="2">The sequence shown here is derived from an EMBL/GenBank/DDBJ whole genome shotgun (WGS) entry which is preliminary data.</text>
</comment>
<dbReference type="RefSeq" id="WP_344030336.1">
    <property type="nucleotide sequence ID" value="NZ_BAAABX010000058.1"/>
</dbReference>
<dbReference type="InterPro" id="IPR010982">
    <property type="entry name" value="Lambda_DNA-bd_dom_sf"/>
</dbReference>
<dbReference type="InterPro" id="IPR001387">
    <property type="entry name" value="Cro/C1-type_HTH"/>
</dbReference>
<organism evidence="2 3">
    <name type="scientific">Streptomyces luteireticuli</name>
    <dbReference type="NCBI Taxonomy" id="173858"/>
    <lineage>
        <taxon>Bacteria</taxon>
        <taxon>Bacillati</taxon>
        <taxon>Actinomycetota</taxon>
        <taxon>Actinomycetes</taxon>
        <taxon>Kitasatosporales</taxon>
        <taxon>Streptomycetaceae</taxon>
        <taxon>Streptomyces</taxon>
    </lineage>
</organism>
<evidence type="ECO:0000313" key="2">
    <source>
        <dbReference type="EMBL" id="GAA0427566.1"/>
    </source>
</evidence>
<reference evidence="2 3" key="1">
    <citation type="journal article" date="2019" name="Int. J. Syst. Evol. Microbiol.">
        <title>The Global Catalogue of Microorganisms (GCM) 10K type strain sequencing project: providing services to taxonomists for standard genome sequencing and annotation.</title>
        <authorList>
            <consortium name="The Broad Institute Genomics Platform"/>
            <consortium name="The Broad Institute Genome Sequencing Center for Infectious Disease"/>
            <person name="Wu L."/>
            <person name="Ma J."/>
        </authorList>
    </citation>
    <scope>NUCLEOTIDE SEQUENCE [LARGE SCALE GENOMIC DNA]</scope>
    <source>
        <strain evidence="2 3">JCM 4788</strain>
    </source>
</reference>
<dbReference type="EMBL" id="BAAABX010000058">
    <property type="protein sequence ID" value="GAA0427566.1"/>
    <property type="molecule type" value="Genomic_DNA"/>
</dbReference>
<keyword evidence="3" id="KW-1185">Reference proteome</keyword>
<dbReference type="PROSITE" id="PS50943">
    <property type="entry name" value="HTH_CROC1"/>
    <property type="match status" value="1"/>
</dbReference>
<dbReference type="SUPFAM" id="SSF47413">
    <property type="entry name" value="lambda repressor-like DNA-binding domains"/>
    <property type="match status" value="1"/>
</dbReference>
<dbReference type="Pfam" id="PF19054">
    <property type="entry name" value="DUF5753"/>
    <property type="match status" value="1"/>
</dbReference>
<proteinExistence type="predicted"/>
<evidence type="ECO:0000313" key="3">
    <source>
        <dbReference type="Proteomes" id="UP001500879"/>
    </source>
</evidence>
<gene>
    <name evidence="2" type="ORF">GCM10010357_56540</name>
</gene>
<protein>
    <submittedName>
        <fullName evidence="2">Helix-turn-helix transcriptional regulator</fullName>
    </submittedName>
</protein>
<dbReference type="InterPro" id="IPR043917">
    <property type="entry name" value="DUF5753"/>
</dbReference>
<evidence type="ECO:0000259" key="1">
    <source>
        <dbReference type="PROSITE" id="PS50943"/>
    </source>
</evidence>